<dbReference type="SMART" id="SM00862">
    <property type="entry name" value="Trans_reg_C"/>
    <property type="match status" value="1"/>
</dbReference>
<keyword evidence="1 3" id="KW-0238">DNA-binding</keyword>
<reference evidence="6 7" key="1">
    <citation type="journal article" date="2019" name="Int. J. Syst. Evol. Microbiol.">
        <title>The Global Catalogue of Microorganisms (GCM) 10K type strain sequencing project: providing services to taxonomists for standard genome sequencing and annotation.</title>
        <authorList>
            <consortium name="The Broad Institute Genomics Platform"/>
            <consortium name="The Broad Institute Genome Sequencing Center for Infectious Disease"/>
            <person name="Wu L."/>
            <person name="Ma J."/>
        </authorList>
    </citation>
    <scope>NUCLEOTIDE SEQUENCE [LARGE SCALE GENOMIC DNA]</scope>
    <source>
        <strain evidence="6 7">JCM 13319</strain>
    </source>
</reference>
<evidence type="ECO:0000313" key="6">
    <source>
        <dbReference type="EMBL" id="GAA1557578.1"/>
    </source>
</evidence>
<evidence type="ECO:0000256" key="1">
    <source>
        <dbReference type="ARBA" id="ARBA00023125"/>
    </source>
</evidence>
<feature type="modified residue" description="4-aspartylphosphate" evidence="2">
    <location>
        <position position="55"/>
    </location>
</feature>
<feature type="domain" description="Response regulatory" evidence="4">
    <location>
        <begin position="6"/>
        <end position="120"/>
    </location>
</feature>
<dbReference type="PROSITE" id="PS51755">
    <property type="entry name" value="OMPR_PHOB"/>
    <property type="match status" value="1"/>
</dbReference>
<proteinExistence type="predicted"/>
<dbReference type="Gene3D" id="3.40.50.2300">
    <property type="match status" value="1"/>
</dbReference>
<dbReference type="InterPro" id="IPR039420">
    <property type="entry name" value="WalR-like"/>
</dbReference>
<dbReference type="PANTHER" id="PTHR48111:SF36">
    <property type="entry name" value="TRANSCRIPTIONAL REGULATORY PROTEIN CUTR"/>
    <property type="match status" value="1"/>
</dbReference>
<dbReference type="EMBL" id="BAAALY010000016">
    <property type="protein sequence ID" value="GAA1557578.1"/>
    <property type="molecule type" value="Genomic_DNA"/>
</dbReference>
<sequence>MVEPMRVLLVEDESDLADSLADGLRREGYAVDVARDGAAALVLLATADAELMILDRDLPVLSGDAVCRTLREQGHPIRILMLTAAGTLDDRVAGLDLGADDYLPKPFAYVELLARLRALARRAPAGSGTVLETAGVRIDTVRRIAERDGRPLALTRKEYGVLETLLAAHGGWVDADELRDEVWENGDDRSRGVVKAAVHTLRRKLGEPDPIESTPGLGYRIGGGS</sequence>
<dbReference type="Pfam" id="PF00486">
    <property type="entry name" value="Trans_reg_C"/>
    <property type="match status" value="1"/>
</dbReference>
<keyword evidence="7" id="KW-1185">Reference proteome</keyword>
<evidence type="ECO:0000256" key="3">
    <source>
        <dbReference type="PROSITE-ProRule" id="PRU01091"/>
    </source>
</evidence>
<dbReference type="PROSITE" id="PS50110">
    <property type="entry name" value="RESPONSE_REGULATORY"/>
    <property type="match status" value="1"/>
</dbReference>
<dbReference type="SUPFAM" id="SSF52172">
    <property type="entry name" value="CheY-like"/>
    <property type="match status" value="1"/>
</dbReference>
<accession>A0ABN2CJN8</accession>
<dbReference type="InterPro" id="IPR001789">
    <property type="entry name" value="Sig_transdc_resp-reg_receiver"/>
</dbReference>
<dbReference type="Gene3D" id="1.10.10.10">
    <property type="entry name" value="Winged helix-like DNA-binding domain superfamily/Winged helix DNA-binding domain"/>
    <property type="match status" value="1"/>
</dbReference>
<protein>
    <submittedName>
        <fullName evidence="6">Response regulator transcription factor</fullName>
    </submittedName>
</protein>
<evidence type="ECO:0000259" key="5">
    <source>
        <dbReference type="PROSITE" id="PS51755"/>
    </source>
</evidence>
<evidence type="ECO:0000259" key="4">
    <source>
        <dbReference type="PROSITE" id="PS50110"/>
    </source>
</evidence>
<dbReference type="InterPro" id="IPR011006">
    <property type="entry name" value="CheY-like_superfamily"/>
</dbReference>
<keyword evidence="2" id="KW-0597">Phosphoprotein</keyword>
<dbReference type="PANTHER" id="PTHR48111">
    <property type="entry name" value="REGULATOR OF RPOS"/>
    <property type="match status" value="1"/>
</dbReference>
<organism evidence="6 7">
    <name type="scientific">Brevibacterium picturae</name>
    <dbReference type="NCBI Taxonomy" id="260553"/>
    <lineage>
        <taxon>Bacteria</taxon>
        <taxon>Bacillati</taxon>
        <taxon>Actinomycetota</taxon>
        <taxon>Actinomycetes</taxon>
        <taxon>Micrococcales</taxon>
        <taxon>Brevibacteriaceae</taxon>
        <taxon>Brevibacterium</taxon>
    </lineage>
</organism>
<dbReference type="Gene3D" id="6.10.250.690">
    <property type="match status" value="1"/>
</dbReference>
<comment type="caution">
    <text evidence="6">The sequence shown here is derived from an EMBL/GenBank/DDBJ whole genome shotgun (WGS) entry which is preliminary data.</text>
</comment>
<dbReference type="Pfam" id="PF00072">
    <property type="entry name" value="Response_reg"/>
    <property type="match status" value="1"/>
</dbReference>
<name>A0ABN2CJN8_9MICO</name>
<feature type="domain" description="OmpR/PhoB-type" evidence="5">
    <location>
        <begin position="128"/>
        <end position="223"/>
    </location>
</feature>
<gene>
    <name evidence="6" type="ORF">GCM10009691_34640</name>
</gene>
<evidence type="ECO:0000313" key="7">
    <source>
        <dbReference type="Proteomes" id="UP001501791"/>
    </source>
</evidence>
<feature type="DNA-binding region" description="OmpR/PhoB-type" evidence="3">
    <location>
        <begin position="128"/>
        <end position="223"/>
    </location>
</feature>
<dbReference type="InterPro" id="IPR001867">
    <property type="entry name" value="OmpR/PhoB-type_DNA-bd"/>
</dbReference>
<dbReference type="InterPro" id="IPR036388">
    <property type="entry name" value="WH-like_DNA-bd_sf"/>
</dbReference>
<dbReference type="CDD" id="cd00383">
    <property type="entry name" value="trans_reg_C"/>
    <property type="match status" value="1"/>
</dbReference>
<dbReference type="Proteomes" id="UP001501791">
    <property type="component" value="Unassembled WGS sequence"/>
</dbReference>
<evidence type="ECO:0000256" key="2">
    <source>
        <dbReference type="PROSITE-ProRule" id="PRU00169"/>
    </source>
</evidence>
<dbReference type="SMART" id="SM00448">
    <property type="entry name" value="REC"/>
    <property type="match status" value="1"/>
</dbReference>